<dbReference type="InterPro" id="IPR050774">
    <property type="entry name" value="KCMF1/Dystrophin"/>
</dbReference>
<dbReference type="InterPro" id="IPR000433">
    <property type="entry name" value="Znf_ZZ"/>
</dbReference>
<dbReference type="InterPro" id="IPR043145">
    <property type="entry name" value="Znf_ZZ_sf"/>
</dbReference>
<reference evidence="6" key="3">
    <citation type="submission" date="2025-09" db="UniProtKB">
        <authorList>
            <consortium name="Ensembl"/>
        </authorList>
    </citation>
    <scope>IDENTIFICATION</scope>
</reference>
<evidence type="ECO:0000313" key="6">
    <source>
        <dbReference type="Ensembl" id="ENSHHUP00000066709.1"/>
    </source>
</evidence>
<feature type="domain" description="ZZ-type" evidence="5">
    <location>
        <begin position="34"/>
        <end position="90"/>
    </location>
</feature>
<dbReference type="SMART" id="SM00291">
    <property type="entry name" value="ZnF_ZZ"/>
    <property type="match status" value="1"/>
</dbReference>
<dbReference type="PROSITE" id="PS50135">
    <property type="entry name" value="ZF_ZZ_2"/>
    <property type="match status" value="1"/>
</dbReference>
<dbReference type="GO" id="GO:0005886">
    <property type="term" value="C:plasma membrane"/>
    <property type="evidence" value="ECO:0007669"/>
    <property type="project" value="TreeGrafter"/>
</dbReference>
<dbReference type="GO" id="GO:0099536">
    <property type="term" value="P:synaptic signaling"/>
    <property type="evidence" value="ECO:0007669"/>
    <property type="project" value="TreeGrafter"/>
</dbReference>
<evidence type="ECO:0000256" key="1">
    <source>
        <dbReference type="ARBA" id="ARBA00022723"/>
    </source>
</evidence>
<keyword evidence="2 4" id="KW-0863">Zinc-finger</keyword>
<evidence type="ECO:0000259" key="5">
    <source>
        <dbReference type="PROSITE" id="PS50135"/>
    </source>
</evidence>
<name>A0A4W5Q2Q3_9TELE</name>
<dbReference type="Proteomes" id="UP000314982">
    <property type="component" value="Unassembled WGS sequence"/>
</dbReference>
<accession>A0A4W5Q2Q3</accession>
<dbReference type="Pfam" id="PF00569">
    <property type="entry name" value="ZZ"/>
    <property type="match status" value="1"/>
</dbReference>
<dbReference type="GO" id="GO:0008270">
    <property type="term" value="F:zinc ion binding"/>
    <property type="evidence" value="ECO:0007669"/>
    <property type="project" value="UniProtKB-KW"/>
</dbReference>
<dbReference type="PANTHER" id="PTHR12268">
    <property type="entry name" value="E3 UBIQUITIN-PROTEIN LIGASE KCMF1"/>
    <property type="match status" value="1"/>
</dbReference>
<dbReference type="SUPFAM" id="SSF57850">
    <property type="entry name" value="RING/U-box"/>
    <property type="match status" value="1"/>
</dbReference>
<organism evidence="6 7">
    <name type="scientific">Hucho hucho</name>
    <name type="common">huchen</name>
    <dbReference type="NCBI Taxonomy" id="62062"/>
    <lineage>
        <taxon>Eukaryota</taxon>
        <taxon>Metazoa</taxon>
        <taxon>Chordata</taxon>
        <taxon>Craniata</taxon>
        <taxon>Vertebrata</taxon>
        <taxon>Euteleostomi</taxon>
        <taxon>Actinopterygii</taxon>
        <taxon>Neopterygii</taxon>
        <taxon>Teleostei</taxon>
        <taxon>Protacanthopterygii</taxon>
        <taxon>Salmoniformes</taxon>
        <taxon>Salmonidae</taxon>
        <taxon>Salmoninae</taxon>
        <taxon>Hucho</taxon>
    </lineage>
</organism>
<dbReference type="AlphaFoldDB" id="A0A4W5Q2Q3"/>
<keyword evidence="1" id="KW-0479">Metal-binding</keyword>
<dbReference type="GeneTree" id="ENSGT00940000153897"/>
<dbReference type="FunFam" id="3.30.60.90:FF:000002">
    <property type="entry name" value="Dystrobrevin alpha"/>
    <property type="match status" value="1"/>
</dbReference>
<dbReference type="Ensembl" id="ENSHHUT00000068960.1">
    <property type="protein sequence ID" value="ENSHHUP00000066709.1"/>
    <property type="gene ID" value="ENSHHUG00000039343.1"/>
</dbReference>
<keyword evidence="3" id="KW-0862">Zinc</keyword>
<keyword evidence="7" id="KW-1185">Reference proteome</keyword>
<protein>
    <recommendedName>
        <fullName evidence="5">ZZ-type domain-containing protein</fullName>
    </recommendedName>
</protein>
<dbReference type="Gene3D" id="3.30.60.90">
    <property type="match status" value="1"/>
</dbReference>
<reference evidence="6" key="2">
    <citation type="submission" date="2025-08" db="UniProtKB">
        <authorList>
            <consortium name="Ensembl"/>
        </authorList>
    </citation>
    <scope>IDENTIFICATION</scope>
</reference>
<dbReference type="STRING" id="62062.ENSHHUP00000066709"/>
<evidence type="ECO:0000256" key="4">
    <source>
        <dbReference type="PROSITE-ProRule" id="PRU00228"/>
    </source>
</evidence>
<reference evidence="7" key="1">
    <citation type="submission" date="2018-06" db="EMBL/GenBank/DDBJ databases">
        <title>Genome assembly of Danube salmon.</title>
        <authorList>
            <person name="Macqueen D.J."/>
            <person name="Gundappa M.K."/>
        </authorList>
    </citation>
    <scope>NUCLEOTIDE SEQUENCE [LARGE SCALE GENOMIC DNA]</scope>
</reference>
<evidence type="ECO:0000256" key="3">
    <source>
        <dbReference type="ARBA" id="ARBA00022833"/>
    </source>
</evidence>
<proteinExistence type="predicted"/>
<evidence type="ECO:0000313" key="7">
    <source>
        <dbReference type="Proteomes" id="UP000314982"/>
    </source>
</evidence>
<dbReference type="GO" id="GO:0045202">
    <property type="term" value="C:synapse"/>
    <property type="evidence" value="ECO:0007669"/>
    <property type="project" value="TreeGrafter"/>
</dbReference>
<sequence>MCAFIMPYNTSYNMLCLPVSVTYEPFLCGFLLVFHPVECSYCRSESMMGFRYRCQQCHGYQLCQSCFWRGHANGPHSNQHQMKEHSSWKSPAKKLSHAISKSLGCVPIGEPPHPMFPEQSEKPQDTMAHTV</sequence>
<dbReference type="PANTHER" id="PTHR12268:SF22">
    <property type="entry name" value="DYSTROBREVIN BETA"/>
    <property type="match status" value="1"/>
</dbReference>
<dbReference type="PROSITE" id="PS01357">
    <property type="entry name" value="ZF_ZZ_1"/>
    <property type="match status" value="1"/>
</dbReference>
<evidence type="ECO:0000256" key="2">
    <source>
        <dbReference type="ARBA" id="ARBA00022771"/>
    </source>
</evidence>